<keyword evidence="5" id="KW-0408">Iron</keyword>
<dbReference type="AlphaFoldDB" id="A0A3A4KTE3"/>
<keyword evidence="2" id="KW-0813">Transport</keyword>
<protein>
    <submittedName>
        <fullName evidence="9">ABC transporter ATP-binding protein</fullName>
    </submittedName>
</protein>
<evidence type="ECO:0000256" key="3">
    <source>
        <dbReference type="ARBA" id="ARBA00022475"/>
    </source>
</evidence>
<dbReference type="Gene3D" id="3.40.50.300">
    <property type="entry name" value="P-loop containing nucleotide triphosphate hydrolases"/>
    <property type="match status" value="2"/>
</dbReference>
<feature type="domain" description="AAA+ ATPase" evidence="8">
    <location>
        <begin position="46"/>
        <end position="219"/>
    </location>
</feature>
<keyword evidence="10" id="KW-1185">Reference proteome</keyword>
<evidence type="ECO:0000313" key="9">
    <source>
        <dbReference type="EMBL" id="RJO78305.1"/>
    </source>
</evidence>
<dbReference type="InterPro" id="IPR038729">
    <property type="entry name" value="Rad50/SbcC_AAA"/>
</dbReference>
<sequence length="269" mass="29587">MTYPPRSSAPARFLRRIRATSPDTDRYPFDLPIVRHLTRAGGIEIPAGVTFLVGENGSGKSTLVEAVAVAAGLNAEGGSQNFRFATRATESKLGEHLTLAWGISKPRTRFFVRAESYYNVATETERLGPEQLRAMGGVSPHARSHGESFVDLMRHRFLANGLYLLDEPESALSPQGCMAVLARLAELVRQNCQILVATHSPILLALPGATILEIRETGEISEVTYDEAMPVRLTRSFLADPDRYLRYLTEPEQHEGAQDIPPGRATFGR</sequence>
<keyword evidence="6" id="KW-0406">Ion transport</keyword>
<keyword evidence="7" id="KW-0472">Membrane</keyword>
<evidence type="ECO:0000256" key="1">
    <source>
        <dbReference type="ARBA" id="ARBA00004202"/>
    </source>
</evidence>
<dbReference type="GO" id="GO:0016887">
    <property type="term" value="F:ATP hydrolysis activity"/>
    <property type="evidence" value="ECO:0007669"/>
    <property type="project" value="InterPro"/>
</dbReference>
<keyword evidence="9" id="KW-0547">Nucleotide-binding</keyword>
<reference evidence="9 10" key="1">
    <citation type="submission" date="2018-09" db="EMBL/GenBank/DDBJ databases">
        <title>YIM PH21274 draft genome.</title>
        <authorList>
            <person name="Miao C."/>
        </authorList>
    </citation>
    <scope>NUCLEOTIDE SEQUENCE [LARGE SCALE GENOMIC DNA]</scope>
    <source>
        <strain evidence="9 10">YIM PH 21724</strain>
    </source>
</reference>
<dbReference type="EMBL" id="QZFU01000013">
    <property type="protein sequence ID" value="RJO78305.1"/>
    <property type="molecule type" value="Genomic_DNA"/>
</dbReference>
<dbReference type="InterPro" id="IPR003959">
    <property type="entry name" value="ATPase_AAA_core"/>
</dbReference>
<evidence type="ECO:0000256" key="6">
    <source>
        <dbReference type="ARBA" id="ARBA00023065"/>
    </source>
</evidence>
<accession>A0A3A4KTE3</accession>
<evidence type="ECO:0000256" key="7">
    <source>
        <dbReference type="ARBA" id="ARBA00023136"/>
    </source>
</evidence>
<dbReference type="InterPro" id="IPR003593">
    <property type="entry name" value="AAA+_ATPase"/>
</dbReference>
<organism evidence="9 10">
    <name type="scientific">Nocardia panacis</name>
    <dbReference type="NCBI Taxonomy" id="2340916"/>
    <lineage>
        <taxon>Bacteria</taxon>
        <taxon>Bacillati</taxon>
        <taxon>Actinomycetota</taxon>
        <taxon>Actinomycetes</taxon>
        <taxon>Mycobacteriales</taxon>
        <taxon>Nocardiaceae</taxon>
        <taxon>Nocardia</taxon>
    </lineage>
</organism>
<evidence type="ECO:0000256" key="5">
    <source>
        <dbReference type="ARBA" id="ARBA00023004"/>
    </source>
</evidence>
<comment type="caution">
    <text evidence="9">The sequence shown here is derived from an EMBL/GenBank/DDBJ whole genome shotgun (WGS) entry which is preliminary data.</text>
</comment>
<dbReference type="Pfam" id="PF13476">
    <property type="entry name" value="AAA_23"/>
    <property type="match status" value="1"/>
</dbReference>
<dbReference type="GO" id="GO:0006302">
    <property type="term" value="P:double-strand break repair"/>
    <property type="evidence" value="ECO:0007669"/>
    <property type="project" value="InterPro"/>
</dbReference>
<dbReference type="CDD" id="cd00267">
    <property type="entry name" value="ABC_ATPase"/>
    <property type="match status" value="1"/>
</dbReference>
<dbReference type="PANTHER" id="PTHR42771">
    <property type="entry name" value="IRON(3+)-HYDROXAMATE IMPORT ATP-BINDING PROTEIN FHUC"/>
    <property type="match status" value="1"/>
</dbReference>
<evidence type="ECO:0000256" key="4">
    <source>
        <dbReference type="ARBA" id="ARBA00022496"/>
    </source>
</evidence>
<proteinExistence type="predicted"/>
<gene>
    <name evidence="9" type="ORF">D5S18_05155</name>
</gene>
<keyword evidence="9" id="KW-0067">ATP-binding</keyword>
<dbReference type="GO" id="GO:0006826">
    <property type="term" value="P:iron ion transport"/>
    <property type="evidence" value="ECO:0007669"/>
    <property type="project" value="UniProtKB-KW"/>
</dbReference>
<evidence type="ECO:0000259" key="8">
    <source>
        <dbReference type="SMART" id="SM00382"/>
    </source>
</evidence>
<dbReference type="InterPro" id="IPR051535">
    <property type="entry name" value="Siderophore_ABC-ATPase"/>
</dbReference>
<dbReference type="GO" id="GO:0005524">
    <property type="term" value="F:ATP binding"/>
    <property type="evidence" value="ECO:0007669"/>
    <property type="project" value="UniProtKB-KW"/>
</dbReference>
<comment type="subcellular location">
    <subcellularLocation>
        <location evidence="1">Cell membrane</location>
        <topology evidence="1">Peripheral membrane protein</topology>
    </subcellularLocation>
</comment>
<evidence type="ECO:0000313" key="10">
    <source>
        <dbReference type="Proteomes" id="UP000266677"/>
    </source>
</evidence>
<dbReference type="GO" id="GO:0005886">
    <property type="term" value="C:plasma membrane"/>
    <property type="evidence" value="ECO:0007669"/>
    <property type="project" value="UniProtKB-SubCell"/>
</dbReference>
<dbReference type="OrthoDB" id="9784297at2"/>
<evidence type="ECO:0000256" key="2">
    <source>
        <dbReference type="ARBA" id="ARBA00022448"/>
    </source>
</evidence>
<dbReference type="SUPFAM" id="SSF52540">
    <property type="entry name" value="P-loop containing nucleoside triphosphate hydrolases"/>
    <property type="match status" value="1"/>
</dbReference>
<dbReference type="Proteomes" id="UP000266677">
    <property type="component" value="Unassembled WGS sequence"/>
</dbReference>
<name>A0A3A4KTE3_9NOCA</name>
<keyword evidence="4" id="KW-0410">Iron transport</keyword>
<dbReference type="PANTHER" id="PTHR42771:SF2">
    <property type="entry name" value="IRON(3+)-HYDROXAMATE IMPORT ATP-BINDING PROTEIN FHUC"/>
    <property type="match status" value="1"/>
</dbReference>
<keyword evidence="3" id="KW-1003">Cell membrane</keyword>
<dbReference type="InterPro" id="IPR027417">
    <property type="entry name" value="P-loop_NTPase"/>
</dbReference>
<dbReference type="Pfam" id="PF13304">
    <property type="entry name" value="AAA_21"/>
    <property type="match status" value="1"/>
</dbReference>
<dbReference type="SMART" id="SM00382">
    <property type="entry name" value="AAA"/>
    <property type="match status" value="1"/>
</dbReference>